<name>A0ABN8I7I8_9NEOP</name>
<evidence type="ECO:0000256" key="1">
    <source>
        <dbReference type="ARBA" id="ARBA00023002"/>
    </source>
</evidence>
<dbReference type="Gene3D" id="3.40.50.720">
    <property type="entry name" value="NAD(P)-binding Rossmann-like Domain"/>
    <property type="match status" value="1"/>
</dbReference>
<dbReference type="InterPro" id="IPR020904">
    <property type="entry name" value="Sc_DH/Rdtase_CS"/>
</dbReference>
<organism evidence="2 3">
    <name type="scientific">Iphiclides podalirius</name>
    <name type="common">scarce swallowtail</name>
    <dbReference type="NCBI Taxonomy" id="110791"/>
    <lineage>
        <taxon>Eukaryota</taxon>
        <taxon>Metazoa</taxon>
        <taxon>Ecdysozoa</taxon>
        <taxon>Arthropoda</taxon>
        <taxon>Hexapoda</taxon>
        <taxon>Insecta</taxon>
        <taxon>Pterygota</taxon>
        <taxon>Neoptera</taxon>
        <taxon>Endopterygota</taxon>
        <taxon>Lepidoptera</taxon>
        <taxon>Glossata</taxon>
        <taxon>Ditrysia</taxon>
        <taxon>Papilionoidea</taxon>
        <taxon>Papilionidae</taxon>
        <taxon>Papilioninae</taxon>
        <taxon>Iphiclides</taxon>
    </lineage>
</organism>
<dbReference type="SUPFAM" id="SSF51735">
    <property type="entry name" value="NAD(P)-binding Rossmann-fold domains"/>
    <property type="match status" value="1"/>
</dbReference>
<dbReference type="PRINTS" id="PR00080">
    <property type="entry name" value="SDRFAMILY"/>
</dbReference>
<dbReference type="InterPro" id="IPR036291">
    <property type="entry name" value="NAD(P)-bd_dom_sf"/>
</dbReference>
<reference evidence="2" key="1">
    <citation type="submission" date="2022-03" db="EMBL/GenBank/DDBJ databases">
        <authorList>
            <person name="Martin H S."/>
        </authorList>
    </citation>
    <scope>NUCLEOTIDE SEQUENCE</scope>
</reference>
<keyword evidence="1" id="KW-0560">Oxidoreductase</keyword>
<dbReference type="PRINTS" id="PR00081">
    <property type="entry name" value="GDHRDH"/>
</dbReference>
<dbReference type="PANTHER" id="PTHR43975">
    <property type="entry name" value="ZGC:101858"/>
    <property type="match status" value="1"/>
</dbReference>
<proteinExistence type="predicted"/>
<dbReference type="Proteomes" id="UP000837857">
    <property type="component" value="Chromosome 19"/>
</dbReference>
<sequence>MSFKDKVVIVTGSSSGIGASTAIEFAKEGAHVVIVGRNEAKLASVREKCEKYGNKPLVIKAEMSNDADGKRIVQETIEKFGRIDVLVNNAGTSELVDITSENFMESYDQIINVNLRGVVYLTHQAIPHLIKSKGNIINISSVAGMITAGISGMLAYNVSKAGLNHFSRCAALKLASYGVRVNTISPGPVRTDIINHPTMESISWDTFAEITALKRVSDPVEIADLILFLASDKARGITGSNFVSDNGALILH</sequence>
<gene>
    <name evidence="2" type="ORF">IPOD504_LOCUS6546</name>
</gene>
<dbReference type="EMBL" id="OW152831">
    <property type="protein sequence ID" value="CAH2049023.1"/>
    <property type="molecule type" value="Genomic_DNA"/>
</dbReference>
<dbReference type="Pfam" id="PF13561">
    <property type="entry name" value="adh_short_C2"/>
    <property type="match status" value="1"/>
</dbReference>
<dbReference type="InterPro" id="IPR002347">
    <property type="entry name" value="SDR_fam"/>
</dbReference>
<dbReference type="PROSITE" id="PS00061">
    <property type="entry name" value="ADH_SHORT"/>
    <property type="match status" value="1"/>
</dbReference>
<evidence type="ECO:0000313" key="2">
    <source>
        <dbReference type="EMBL" id="CAH2049023.1"/>
    </source>
</evidence>
<accession>A0ABN8I7I8</accession>
<protein>
    <submittedName>
        <fullName evidence="2">Uncharacterized protein</fullName>
    </submittedName>
</protein>
<keyword evidence="3" id="KW-1185">Reference proteome</keyword>
<feature type="non-terminal residue" evidence="2">
    <location>
        <position position="252"/>
    </location>
</feature>
<dbReference type="PANTHER" id="PTHR43975:SF2">
    <property type="entry name" value="EG:BACR7A4.14 PROTEIN-RELATED"/>
    <property type="match status" value="1"/>
</dbReference>
<evidence type="ECO:0000313" key="3">
    <source>
        <dbReference type="Proteomes" id="UP000837857"/>
    </source>
</evidence>